<evidence type="ECO:0000259" key="2">
    <source>
        <dbReference type="Pfam" id="PF13460"/>
    </source>
</evidence>
<dbReference type="AlphaFoldDB" id="A0A8E2JKH2"/>
<dbReference type="EMBL" id="KV744813">
    <property type="protein sequence ID" value="OCK85799.1"/>
    <property type="molecule type" value="Genomic_DNA"/>
</dbReference>
<dbReference type="Gene3D" id="3.40.50.720">
    <property type="entry name" value="NAD(P)-binding Rossmann-like Domain"/>
    <property type="match status" value="1"/>
</dbReference>
<proteinExistence type="inferred from homology"/>
<organism evidence="3 4">
    <name type="scientific">Lepidopterella palustris CBS 459.81</name>
    <dbReference type="NCBI Taxonomy" id="1314670"/>
    <lineage>
        <taxon>Eukaryota</taxon>
        <taxon>Fungi</taxon>
        <taxon>Dikarya</taxon>
        <taxon>Ascomycota</taxon>
        <taxon>Pezizomycotina</taxon>
        <taxon>Dothideomycetes</taxon>
        <taxon>Pleosporomycetidae</taxon>
        <taxon>Mytilinidiales</taxon>
        <taxon>Argynnaceae</taxon>
        <taxon>Lepidopterella</taxon>
    </lineage>
</organism>
<keyword evidence="4" id="KW-1185">Reference proteome</keyword>
<evidence type="ECO:0000313" key="3">
    <source>
        <dbReference type="EMBL" id="OCK85799.1"/>
    </source>
</evidence>
<reference evidence="3 4" key="1">
    <citation type="journal article" date="2016" name="Nat. Commun.">
        <title>Ectomycorrhizal ecology is imprinted in the genome of the dominant symbiotic fungus Cenococcum geophilum.</title>
        <authorList>
            <consortium name="DOE Joint Genome Institute"/>
            <person name="Peter M."/>
            <person name="Kohler A."/>
            <person name="Ohm R.A."/>
            <person name="Kuo A."/>
            <person name="Krutzmann J."/>
            <person name="Morin E."/>
            <person name="Arend M."/>
            <person name="Barry K.W."/>
            <person name="Binder M."/>
            <person name="Choi C."/>
            <person name="Clum A."/>
            <person name="Copeland A."/>
            <person name="Grisel N."/>
            <person name="Haridas S."/>
            <person name="Kipfer T."/>
            <person name="LaButti K."/>
            <person name="Lindquist E."/>
            <person name="Lipzen A."/>
            <person name="Maire R."/>
            <person name="Meier B."/>
            <person name="Mihaltcheva S."/>
            <person name="Molinier V."/>
            <person name="Murat C."/>
            <person name="Poggeler S."/>
            <person name="Quandt C.A."/>
            <person name="Sperisen C."/>
            <person name="Tritt A."/>
            <person name="Tisserant E."/>
            <person name="Crous P.W."/>
            <person name="Henrissat B."/>
            <person name="Nehls U."/>
            <person name="Egli S."/>
            <person name="Spatafora J.W."/>
            <person name="Grigoriev I.V."/>
            <person name="Martin F.M."/>
        </authorList>
    </citation>
    <scope>NUCLEOTIDE SEQUENCE [LARGE SCALE GENOMIC DNA]</scope>
    <source>
        <strain evidence="3 4">CBS 459.81</strain>
    </source>
</reference>
<feature type="domain" description="NAD(P)-binding" evidence="2">
    <location>
        <begin position="10"/>
        <end position="204"/>
    </location>
</feature>
<dbReference type="SUPFAM" id="SSF51735">
    <property type="entry name" value="NAD(P)-binding Rossmann-fold domains"/>
    <property type="match status" value="1"/>
</dbReference>
<accession>A0A8E2JKH2</accession>
<protein>
    <submittedName>
        <fullName evidence="3">NAD(P)-binding protein</fullName>
    </submittedName>
</protein>
<dbReference type="OrthoDB" id="10254221at2759"/>
<comment type="similarity">
    <text evidence="1">Belongs to the avfA family.</text>
</comment>
<gene>
    <name evidence="3" type="ORF">K432DRAFT_317611</name>
</gene>
<evidence type="ECO:0000256" key="1">
    <source>
        <dbReference type="ARBA" id="ARBA00038376"/>
    </source>
</evidence>
<dbReference type="Pfam" id="PF13460">
    <property type="entry name" value="NAD_binding_10"/>
    <property type="match status" value="1"/>
</dbReference>
<sequence length="222" mass="24028">MASKTIVVLGGTGPTGIIFIEKAIQRGHNVVVYARNPSKLGEKLASDSKVKVIKGGLLNEELLSSAIQGSDAIVSVLGPSSLKTPPGTFTEPYKLVFKLMRQHGVKRILAMGTDSITDSKDKSSLVARLMVFVVWLLGRPTWQEIVNIGKTFDGATDLDWTIYRLGLVKNGPDGPAEATHVGSKTWGSTINRNELAGWLLDQVEKAEPEYVREKPALCSGKK</sequence>
<dbReference type="PANTHER" id="PTHR43355">
    <property type="entry name" value="FLAVIN REDUCTASE (NADPH)"/>
    <property type="match status" value="1"/>
</dbReference>
<dbReference type="InterPro" id="IPR036291">
    <property type="entry name" value="NAD(P)-bd_dom_sf"/>
</dbReference>
<dbReference type="Proteomes" id="UP000250266">
    <property type="component" value="Unassembled WGS sequence"/>
</dbReference>
<dbReference type="GO" id="GO:0016646">
    <property type="term" value="F:oxidoreductase activity, acting on the CH-NH group of donors, NAD or NADP as acceptor"/>
    <property type="evidence" value="ECO:0007669"/>
    <property type="project" value="TreeGrafter"/>
</dbReference>
<dbReference type="InterPro" id="IPR051606">
    <property type="entry name" value="Polyketide_Oxido-like"/>
</dbReference>
<dbReference type="InterPro" id="IPR016040">
    <property type="entry name" value="NAD(P)-bd_dom"/>
</dbReference>
<evidence type="ECO:0000313" key="4">
    <source>
        <dbReference type="Proteomes" id="UP000250266"/>
    </source>
</evidence>
<dbReference type="PANTHER" id="PTHR43355:SF2">
    <property type="entry name" value="FLAVIN REDUCTASE (NADPH)"/>
    <property type="match status" value="1"/>
</dbReference>
<name>A0A8E2JKH2_9PEZI</name>